<sequence length="415" mass="46322">MQVGTPPQKMNVLVDTGSSNFAIACSPDPSIKTFFHTDDSSSYTSDGRTVKVPYTQGKWEGPVGQDMVRMSSLKNVSAVESYIACITTSDQFFINGSHWEGILGLAYSEIARPDNSVEPFFDTLVRERDVPNLFSMQLCGTLDKNKQTDVSMGGSMVIGAIDPDLYKGEIFYTPLRKEWYYEVVVTDIQVEGHSLAMDCKEYNFDKTIVDSGTTNLRLPTKVFTQLVESIKMKTLLADKDPPPDEFWSGSSVLCWSTGVTPWDEFPSISIHLAKTNNSTFSLVLSPQQYLRAVGEEYDPSAQEDCFKFAVAPSITGMVLGAVLMEGFYVIFDRENQQIGFAQSSCNVRNPKGVISRVEGPFTTHSNVQDCAYIKPENNQSTMITVAYCKSVTLSVPRWFYSVYFSDTQCMWCYSV</sequence>
<proteinExistence type="inferred from homology"/>
<evidence type="ECO:0000256" key="3">
    <source>
        <dbReference type="ARBA" id="ARBA00022670"/>
    </source>
</evidence>
<dbReference type="InterPro" id="IPR021109">
    <property type="entry name" value="Peptidase_aspartic_dom_sf"/>
</dbReference>
<dbReference type="PROSITE" id="PS51767">
    <property type="entry name" value="PEPTIDASE_A1"/>
    <property type="match status" value="1"/>
</dbReference>
<dbReference type="Pfam" id="PF00026">
    <property type="entry name" value="Asp"/>
    <property type="match status" value="1"/>
</dbReference>
<dbReference type="InterPro" id="IPR001461">
    <property type="entry name" value="Aspartic_peptidase_A1"/>
</dbReference>
<comment type="subcellular location">
    <subcellularLocation>
        <location evidence="1">Membrane</location>
        <topology evidence="1">Single-pass type I membrane protein</topology>
    </subcellularLocation>
</comment>
<dbReference type="GO" id="GO:0050435">
    <property type="term" value="P:amyloid-beta metabolic process"/>
    <property type="evidence" value="ECO:0007669"/>
    <property type="project" value="TreeGrafter"/>
</dbReference>
<evidence type="ECO:0000256" key="2">
    <source>
        <dbReference type="ARBA" id="ARBA00007447"/>
    </source>
</evidence>
<dbReference type="FunFam" id="2.40.70.10:FF:000003">
    <property type="entry name" value="Beta-secretase 1"/>
    <property type="match status" value="1"/>
</dbReference>
<keyword evidence="9" id="KW-0472">Membrane</keyword>
<dbReference type="PRINTS" id="PR01816">
    <property type="entry name" value="BACE1"/>
</dbReference>
<evidence type="ECO:0000259" key="14">
    <source>
        <dbReference type="PROSITE" id="PS51767"/>
    </source>
</evidence>
<dbReference type="InterPro" id="IPR033121">
    <property type="entry name" value="PEPTIDASE_A1"/>
</dbReference>
<dbReference type="OrthoDB" id="2747330at2759"/>
<feature type="active site" evidence="12">
    <location>
        <position position="210"/>
    </location>
</feature>
<dbReference type="AlphaFoldDB" id="A0A8S4PV45"/>
<evidence type="ECO:0000256" key="12">
    <source>
        <dbReference type="PIRSR" id="PIRSR601461-1"/>
    </source>
</evidence>
<evidence type="ECO:0000313" key="16">
    <source>
        <dbReference type="Proteomes" id="UP000749559"/>
    </source>
</evidence>
<keyword evidence="4" id="KW-0812">Transmembrane</keyword>
<keyword evidence="5" id="KW-0732">Signal</keyword>
<dbReference type="EMBL" id="CAIIXF020000010">
    <property type="protein sequence ID" value="CAH1797694.1"/>
    <property type="molecule type" value="Genomic_DNA"/>
</dbReference>
<dbReference type="PANTHER" id="PTHR47965:SF12">
    <property type="entry name" value="ASPARTIC PROTEINASE 3-RELATED"/>
    <property type="match status" value="1"/>
</dbReference>
<evidence type="ECO:0000256" key="7">
    <source>
        <dbReference type="ARBA" id="ARBA00022801"/>
    </source>
</evidence>
<dbReference type="GO" id="GO:0004190">
    <property type="term" value="F:aspartic-type endopeptidase activity"/>
    <property type="evidence" value="ECO:0007669"/>
    <property type="project" value="UniProtKB-KW"/>
</dbReference>
<evidence type="ECO:0000256" key="13">
    <source>
        <dbReference type="RuleBase" id="RU000454"/>
    </source>
</evidence>
<dbReference type="GO" id="GO:0005768">
    <property type="term" value="C:endosome"/>
    <property type="evidence" value="ECO:0007669"/>
    <property type="project" value="TreeGrafter"/>
</dbReference>
<dbReference type="InterPro" id="IPR009119">
    <property type="entry name" value="BACE"/>
</dbReference>
<comment type="caution">
    <text evidence="15">The sequence shown here is derived from an EMBL/GenBank/DDBJ whole genome shotgun (WGS) entry which is preliminary data.</text>
</comment>
<dbReference type="InterPro" id="IPR009120">
    <property type="entry name" value="BACE1"/>
</dbReference>
<keyword evidence="3 13" id="KW-0645">Protease</keyword>
<evidence type="ECO:0000256" key="1">
    <source>
        <dbReference type="ARBA" id="ARBA00004479"/>
    </source>
</evidence>
<feature type="active site" evidence="12">
    <location>
        <position position="15"/>
    </location>
</feature>
<dbReference type="PRINTS" id="PR00792">
    <property type="entry name" value="PEPSIN"/>
</dbReference>
<evidence type="ECO:0000256" key="10">
    <source>
        <dbReference type="ARBA" id="ARBA00023145"/>
    </source>
</evidence>
<comment type="similarity">
    <text evidence="2 13">Belongs to the peptidase A1 family.</text>
</comment>
<evidence type="ECO:0000256" key="11">
    <source>
        <dbReference type="ARBA" id="ARBA00023157"/>
    </source>
</evidence>
<keyword evidence="7 13" id="KW-0378">Hydrolase</keyword>
<dbReference type="GO" id="GO:0005886">
    <property type="term" value="C:plasma membrane"/>
    <property type="evidence" value="ECO:0007669"/>
    <property type="project" value="TreeGrafter"/>
</dbReference>
<gene>
    <name evidence="15" type="ORF">OFUS_LOCUS21930</name>
</gene>
<dbReference type="Proteomes" id="UP000749559">
    <property type="component" value="Unassembled WGS sequence"/>
</dbReference>
<dbReference type="SUPFAM" id="SSF50630">
    <property type="entry name" value="Acid proteases"/>
    <property type="match status" value="1"/>
</dbReference>
<accession>A0A8S4PV45</accession>
<protein>
    <recommendedName>
        <fullName evidence="14">Peptidase A1 domain-containing protein</fullName>
    </recommendedName>
</protein>
<dbReference type="Gene3D" id="2.40.70.10">
    <property type="entry name" value="Acid Proteases"/>
    <property type="match status" value="2"/>
</dbReference>
<evidence type="ECO:0000256" key="5">
    <source>
        <dbReference type="ARBA" id="ARBA00022729"/>
    </source>
</evidence>
<keyword evidence="8" id="KW-1133">Transmembrane helix</keyword>
<evidence type="ECO:0000256" key="6">
    <source>
        <dbReference type="ARBA" id="ARBA00022750"/>
    </source>
</evidence>
<dbReference type="PANTHER" id="PTHR47965">
    <property type="entry name" value="ASPARTYL PROTEASE-RELATED"/>
    <property type="match status" value="1"/>
</dbReference>
<dbReference type="InterPro" id="IPR001969">
    <property type="entry name" value="Aspartic_peptidase_AS"/>
</dbReference>
<evidence type="ECO:0000256" key="8">
    <source>
        <dbReference type="ARBA" id="ARBA00022989"/>
    </source>
</evidence>
<organism evidence="15 16">
    <name type="scientific">Owenia fusiformis</name>
    <name type="common">Polychaete worm</name>
    <dbReference type="NCBI Taxonomy" id="6347"/>
    <lineage>
        <taxon>Eukaryota</taxon>
        <taxon>Metazoa</taxon>
        <taxon>Spiralia</taxon>
        <taxon>Lophotrochozoa</taxon>
        <taxon>Annelida</taxon>
        <taxon>Polychaeta</taxon>
        <taxon>Sedentaria</taxon>
        <taxon>Canalipalpata</taxon>
        <taxon>Sabellida</taxon>
        <taxon>Oweniida</taxon>
        <taxon>Oweniidae</taxon>
        <taxon>Owenia</taxon>
    </lineage>
</organism>
<dbReference type="FunFam" id="2.40.70.10:FF:000007">
    <property type="entry name" value="Beta-secretase 1"/>
    <property type="match status" value="1"/>
</dbReference>
<evidence type="ECO:0000256" key="4">
    <source>
        <dbReference type="ARBA" id="ARBA00022692"/>
    </source>
</evidence>
<dbReference type="GO" id="GO:0006509">
    <property type="term" value="P:membrane protein ectodomain proteolysis"/>
    <property type="evidence" value="ECO:0007669"/>
    <property type="project" value="TreeGrafter"/>
</dbReference>
<keyword evidence="10" id="KW-0865">Zymogen</keyword>
<keyword evidence="11" id="KW-1015">Disulfide bond</keyword>
<keyword evidence="16" id="KW-1185">Reference proteome</keyword>
<dbReference type="GO" id="GO:0005802">
    <property type="term" value="C:trans-Golgi network"/>
    <property type="evidence" value="ECO:0007669"/>
    <property type="project" value="TreeGrafter"/>
</dbReference>
<evidence type="ECO:0000256" key="9">
    <source>
        <dbReference type="ARBA" id="ARBA00023136"/>
    </source>
</evidence>
<feature type="domain" description="Peptidase A1" evidence="14">
    <location>
        <begin position="1"/>
        <end position="341"/>
    </location>
</feature>
<dbReference type="PROSITE" id="PS00141">
    <property type="entry name" value="ASP_PROTEASE"/>
    <property type="match status" value="1"/>
</dbReference>
<keyword evidence="6 13" id="KW-0064">Aspartyl protease</keyword>
<dbReference type="PRINTS" id="PR01815">
    <property type="entry name" value="BACEFAMILY"/>
</dbReference>
<evidence type="ECO:0000313" key="15">
    <source>
        <dbReference type="EMBL" id="CAH1797694.1"/>
    </source>
</evidence>
<name>A0A8S4PV45_OWEFU</name>
<reference evidence="15" key="1">
    <citation type="submission" date="2022-03" db="EMBL/GenBank/DDBJ databases">
        <authorList>
            <person name="Martin C."/>
        </authorList>
    </citation>
    <scope>NUCLEOTIDE SEQUENCE</scope>
</reference>